<dbReference type="PANTHER" id="PTHR43119">
    <property type="entry name" value="ABC TRANSPORT PROTEIN ATP-BINDING COMPONENT-RELATED"/>
    <property type="match status" value="1"/>
</dbReference>
<name>A0ABV7EKZ7_9GAMM</name>
<feature type="domain" description="ABC transporter" evidence="3">
    <location>
        <begin position="1"/>
        <end position="203"/>
    </location>
</feature>
<organism evidence="4 5">
    <name type="scientific">Salinisphaera aquimarina</name>
    <dbReference type="NCBI Taxonomy" id="2094031"/>
    <lineage>
        <taxon>Bacteria</taxon>
        <taxon>Pseudomonadati</taxon>
        <taxon>Pseudomonadota</taxon>
        <taxon>Gammaproteobacteria</taxon>
        <taxon>Salinisphaerales</taxon>
        <taxon>Salinisphaeraceae</taxon>
        <taxon>Salinisphaera</taxon>
    </lineage>
</organism>
<evidence type="ECO:0000313" key="5">
    <source>
        <dbReference type="Proteomes" id="UP001595462"/>
    </source>
</evidence>
<dbReference type="SUPFAM" id="SSF52540">
    <property type="entry name" value="P-loop containing nucleoside triphosphate hydrolases"/>
    <property type="match status" value="1"/>
</dbReference>
<keyword evidence="2 4" id="KW-0067">ATP-binding</keyword>
<dbReference type="Pfam" id="PF00005">
    <property type="entry name" value="ABC_tran"/>
    <property type="match status" value="1"/>
</dbReference>
<evidence type="ECO:0000313" key="4">
    <source>
        <dbReference type="EMBL" id="MFC3103374.1"/>
    </source>
</evidence>
<keyword evidence="1" id="KW-0547">Nucleotide-binding</keyword>
<accession>A0ABV7EKZ7</accession>
<dbReference type="Gene3D" id="3.40.50.300">
    <property type="entry name" value="P-loop containing nucleotide triphosphate hydrolases"/>
    <property type="match status" value="1"/>
</dbReference>
<sequence length="203" mass="21307">MSLFTARALAIGAIGPLEFQLAAGQCLALSGPSGAGKTRLLRAMADLDAHQGVCLLDGRPAAGFAAPDWRRQVMYLAAESAWWADTPAEHLPALDADLNARLSELGLTPELITRSLAQLSSGQRQRLALLRLLAGRPRVLLLDEPTANLDADNVARVEQAIAAYCRGQGACAVWVGHDIAQLDRVAGARIGLDAIGNPIASAS</sequence>
<proteinExistence type="predicted"/>
<reference evidence="5" key="1">
    <citation type="journal article" date="2019" name="Int. J. Syst. Evol. Microbiol.">
        <title>The Global Catalogue of Microorganisms (GCM) 10K type strain sequencing project: providing services to taxonomists for standard genome sequencing and annotation.</title>
        <authorList>
            <consortium name="The Broad Institute Genomics Platform"/>
            <consortium name="The Broad Institute Genome Sequencing Center for Infectious Disease"/>
            <person name="Wu L."/>
            <person name="Ma J."/>
        </authorList>
    </citation>
    <scope>NUCLEOTIDE SEQUENCE [LARGE SCALE GENOMIC DNA]</scope>
    <source>
        <strain evidence="5">KCTC 52640</strain>
    </source>
</reference>
<dbReference type="RefSeq" id="WP_380687340.1">
    <property type="nucleotide sequence ID" value="NZ_JBHRSS010000003.1"/>
</dbReference>
<evidence type="ECO:0000259" key="3">
    <source>
        <dbReference type="PROSITE" id="PS50893"/>
    </source>
</evidence>
<dbReference type="InterPro" id="IPR003439">
    <property type="entry name" value="ABC_transporter-like_ATP-bd"/>
</dbReference>
<dbReference type="PROSITE" id="PS50893">
    <property type="entry name" value="ABC_TRANSPORTER_2"/>
    <property type="match status" value="1"/>
</dbReference>
<evidence type="ECO:0000256" key="2">
    <source>
        <dbReference type="ARBA" id="ARBA00022840"/>
    </source>
</evidence>
<protein>
    <submittedName>
        <fullName evidence="4">ATP-binding cassette domain-containing protein</fullName>
    </submittedName>
</protein>
<gene>
    <name evidence="4" type="ORF">ACFOSU_05650</name>
</gene>
<dbReference type="SMART" id="SM00382">
    <property type="entry name" value="AAA"/>
    <property type="match status" value="1"/>
</dbReference>
<dbReference type="PROSITE" id="PS00211">
    <property type="entry name" value="ABC_TRANSPORTER_1"/>
    <property type="match status" value="1"/>
</dbReference>
<dbReference type="EMBL" id="JBHRSS010000003">
    <property type="protein sequence ID" value="MFC3103374.1"/>
    <property type="molecule type" value="Genomic_DNA"/>
</dbReference>
<dbReference type="InterPro" id="IPR017871">
    <property type="entry name" value="ABC_transporter-like_CS"/>
</dbReference>
<keyword evidence="5" id="KW-1185">Reference proteome</keyword>
<dbReference type="GO" id="GO:0005524">
    <property type="term" value="F:ATP binding"/>
    <property type="evidence" value="ECO:0007669"/>
    <property type="project" value="UniProtKB-KW"/>
</dbReference>
<dbReference type="InterPro" id="IPR027417">
    <property type="entry name" value="P-loop_NTPase"/>
</dbReference>
<dbReference type="InterPro" id="IPR003593">
    <property type="entry name" value="AAA+_ATPase"/>
</dbReference>
<dbReference type="Proteomes" id="UP001595462">
    <property type="component" value="Unassembled WGS sequence"/>
</dbReference>
<comment type="caution">
    <text evidence="4">The sequence shown here is derived from an EMBL/GenBank/DDBJ whole genome shotgun (WGS) entry which is preliminary data.</text>
</comment>
<evidence type="ECO:0000256" key="1">
    <source>
        <dbReference type="ARBA" id="ARBA00022741"/>
    </source>
</evidence>
<dbReference type="PANTHER" id="PTHR43119:SF1">
    <property type="entry name" value="ABC TRANSPORTER DOMAIN-CONTAINING PROTEIN"/>
    <property type="match status" value="1"/>
</dbReference>